<gene>
    <name evidence="2" type="ORF">ECRASSUSDP1_LOCUS2240</name>
</gene>
<dbReference type="PANTHER" id="PTHR13318">
    <property type="entry name" value="PARTNER OF PAIRED, ISOFORM B-RELATED"/>
    <property type="match status" value="1"/>
</dbReference>
<keyword evidence="3" id="KW-1185">Reference proteome</keyword>
<name>A0AAD1X6S3_EUPCR</name>
<dbReference type="AlphaFoldDB" id="A0AAD1X6S3"/>
<dbReference type="GO" id="GO:0019005">
    <property type="term" value="C:SCF ubiquitin ligase complex"/>
    <property type="evidence" value="ECO:0007669"/>
    <property type="project" value="TreeGrafter"/>
</dbReference>
<proteinExistence type="predicted"/>
<reference evidence="2" key="1">
    <citation type="submission" date="2023-07" db="EMBL/GenBank/DDBJ databases">
        <authorList>
            <consortium name="AG Swart"/>
            <person name="Singh M."/>
            <person name="Singh A."/>
            <person name="Seah K."/>
            <person name="Emmerich C."/>
        </authorList>
    </citation>
    <scope>NUCLEOTIDE SEQUENCE</scope>
    <source>
        <strain evidence="2">DP1</strain>
    </source>
</reference>
<dbReference type="SUPFAM" id="SSF52047">
    <property type="entry name" value="RNI-like"/>
    <property type="match status" value="1"/>
</dbReference>
<sequence>MLSKEKRSSEKMKKRKLTRNADTKPGEESKEASVLQARKLTNDIDVCDPIYITAPVQGAQNSLIFSDDILEIIYSYLRISDVHLLSLVNTHYSSCAKRYFSSNIILKLIKSNSSDFTYLIENPQIVRKHQSIMHIKDIIRRDFGNKIDAFLKRVCVSAEIGDSLNTLCSKTFKIRKRKGYLFKSFKIKPLKENNNFFSVFSFEKLIQSSFLSLTELCIRECIRFPIASESDLIISNGTPHSQKQGELMLFSKLCNLKVLDISDNKSVNDQTIAHICCSCPQLESINISSCNSVTEKSIIMISKRLHQLEQIDFSYCYNIRPGSVTYLFANRKTNKIDTIIANQIAFNSIDFRDINPNLKVLSVNGCEFLDDSFLSLISKSQLRELDIRKGINGMSQSSYSYSCQGILKLLERLQKTLKVFYMDYVYNIAFKNNAEFLKYMSFLRVAPEEEDFE</sequence>
<evidence type="ECO:0000313" key="3">
    <source>
        <dbReference type="Proteomes" id="UP001295684"/>
    </source>
</evidence>
<dbReference type="EMBL" id="CAMPGE010002127">
    <property type="protein sequence ID" value="CAI2360932.1"/>
    <property type="molecule type" value="Genomic_DNA"/>
</dbReference>
<dbReference type="Gene3D" id="3.80.10.10">
    <property type="entry name" value="Ribonuclease Inhibitor"/>
    <property type="match status" value="1"/>
</dbReference>
<dbReference type="Proteomes" id="UP001295684">
    <property type="component" value="Unassembled WGS sequence"/>
</dbReference>
<dbReference type="GO" id="GO:0031146">
    <property type="term" value="P:SCF-dependent proteasomal ubiquitin-dependent protein catabolic process"/>
    <property type="evidence" value="ECO:0007669"/>
    <property type="project" value="TreeGrafter"/>
</dbReference>
<evidence type="ECO:0008006" key="4">
    <source>
        <dbReference type="Google" id="ProtNLM"/>
    </source>
</evidence>
<evidence type="ECO:0000313" key="2">
    <source>
        <dbReference type="EMBL" id="CAI2360932.1"/>
    </source>
</evidence>
<evidence type="ECO:0000256" key="1">
    <source>
        <dbReference type="SAM" id="MobiDB-lite"/>
    </source>
</evidence>
<organism evidence="2 3">
    <name type="scientific">Euplotes crassus</name>
    <dbReference type="NCBI Taxonomy" id="5936"/>
    <lineage>
        <taxon>Eukaryota</taxon>
        <taxon>Sar</taxon>
        <taxon>Alveolata</taxon>
        <taxon>Ciliophora</taxon>
        <taxon>Intramacronucleata</taxon>
        <taxon>Spirotrichea</taxon>
        <taxon>Hypotrichia</taxon>
        <taxon>Euplotida</taxon>
        <taxon>Euplotidae</taxon>
        <taxon>Moneuplotes</taxon>
    </lineage>
</organism>
<feature type="region of interest" description="Disordered" evidence="1">
    <location>
        <begin position="1"/>
        <end position="34"/>
    </location>
</feature>
<feature type="compositionally biased region" description="Basic and acidic residues" evidence="1">
    <location>
        <begin position="1"/>
        <end position="11"/>
    </location>
</feature>
<accession>A0AAD1X6S3</accession>
<dbReference type="SMART" id="SM00367">
    <property type="entry name" value="LRR_CC"/>
    <property type="match status" value="3"/>
</dbReference>
<dbReference type="InterPro" id="IPR032675">
    <property type="entry name" value="LRR_dom_sf"/>
</dbReference>
<dbReference type="InterPro" id="IPR006553">
    <property type="entry name" value="Leu-rich_rpt_Cys-con_subtyp"/>
</dbReference>
<protein>
    <recommendedName>
        <fullName evidence="4">F-box domain-containing protein</fullName>
    </recommendedName>
</protein>
<comment type="caution">
    <text evidence="2">The sequence shown here is derived from an EMBL/GenBank/DDBJ whole genome shotgun (WGS) entry which is preliminary data.</text>
</comment>
<feature type="compositionally biased region" description="Basic and acidic residues" evidence="1">
    <location>
        <begin position="19"/>
        <end position="31"/>
    </location>
</feature>